<dbReference type="InterPro" id="IPR036397">
    <property type="entry name" value="RNaseH_sf"/>
</dbReference>
<sequence>MEFITQITLSDSFDSILVIVDRFSKMAVFIPTMYSIPSLYLEHLFIKNILWNNGLPSRIVSDRGSLFVSSFWTNLCQRLNISKDLSTAYHPETDGQTERVNQILEQYLWIDPQFDSVHITQDTPAGKLATKLQSVQKDVKREPEFSINRFKRTSNQLDPPKNCLKDSWVLFPILKKVITHAYHLKLPLKWKYIHPVFHISFLEPVKTSKIPNFNQEPPPPIIIEEEEWEVSLILDSKIKRGKLWYLVEWKGFSQDPERSTWEPAKNLKNGPERLKDFHSLYPEKPGPNSSRD</sequence>
<dbReference type="PROSITE" id="PS50013">
    <property type="entry name" value="CHROMO_2"/>
    <property type="match status" value="1"/>
</dbReference>
<dbReference type="EMBL" id="AVOT02000894">
    <property type="protein sequence ID" value="MBW0464839.1"/>
    <property type="molecule type" value="Genomic_DNA"/>
</dbReference>
<accession>A0A9Q3BGF4</accession>
<evidence type="ECO:0000259" key="4">
    <source>
        <dbReference type="PROSITE" id="PS50994"/>
    </source>
</evidence>
<dbReference type="GO" id="GO:0003723">
    <property type="term" value="F:RNA binding"/>
    <property type="evidence" value="ECO:0007669"/>
    <property type="project" value="UniProtKB-KW"/>
</dbReference>
<dbReference type="InterPro" id="IPR012337">
    <property type="entry name" value="RNaseH-like_sf"/>
</dbReference>
<dbReference type="Gene3D" id="3.30.420.10">
    <property type="entry name" value="Ribonuclease H-like superfamily/Ribonuclease H"/>
    <property type="match status" value="1"/>
</dbReference>
<dbReference type="SMART" id="SM00298">
    <property type="entry name" value="CHROMO"/>
    <property type="match status" value="1"/>
</dbReference>
<evidence type="ECO:0000256" key="2">
    <source>
        <dbReference type="SAM" id="MobiDB-lite"/>
    </source>
</evidence>
<evidence type="ECO:0000256" key="1">
    <source>
        <dbReference type="ARBA" id="ARBA00022884"/>
    </source>
</evidence>
<feature type="region of interest" description="Disordered" evidence="2">
    <location>
        <begin position="254"/>
        <end position="292"/>
    </location>
</feature>
<dbReference type="InterPro" id="IPR000953">
    <property type="entry name" value="Chromo/chromo_shadow_dom"/>
</dbReference>
<dbReference type="Pfam" id="PF24626">
    <property type="entry name" value="SH3_Tf2-1"/>
    <property type="match status" value="1"/>
</dbReference>
<dbReference type="Pfam" id="PF00385">
    <property type="entry name" value="Chromo"/>
    <property type="match status" value="1"/>
</dbReference>
<proteinExistence type="predicted"/>
<dbReference type="PANTHER" id="PTHR37984:SF5">
    <property type="entry name" value="PROTEIN NYNRIN-LIKE"/>
    <property type="match status" value="1"/>
</dbReference>
<dbReference type="InterPro" id="IPR050951">
    <property type="entry name" value="Retrovirus_Pol_polyprotein"/>
</dbReference>
<dbReference type="SUPFAM" id="SSF54160">
    <property type="entry name" value="Chromo domain-like"/>
    <property type="match status" value="1"/>
</dbReference>
<dbReference type="AlphaFoldDB" id="A0A9Q3BGF4"/>
<dbReference type="SUPFAM" id="SSF53098">
    <property type="entry name" value="Ribonuclease H-like"/>
    <property type="match status" value="1"/>
</dbReference>
<feature type="domain" description="Integrase catalytic" evidence="4">
    <location>
        <begin position="1"/>
        <end position="167"/>
    </location>
</feature>
<dbReference type="Pfam" id="PF00665">
    <property type="entry name" value="rve"/>
    <property type="match status" value="1"/>
</dbReference>
<reference evidence="5" key="1">
    <citation type="submission" date="2021-03" db="EMBL/GenBank/DDBJ databases">
        <title>Draft genome sequence of rust myrtle Austropuccinia psidii MF-1, a brazilian biotype.</title>
        <authorList>
            <person name="Quecine M.C."/>
            <person name="Pachon D.M.R."/>
            <person name="Bonatelli M.L."/>
            <person name="Correr F.H."/>
            <person name="Franceschini L.M."/>
            <person name="Leite T.F."/>
            <person name="Margarido G.R.A."/>
            <person name="Almeida C.A."/>
            <person name="Ferrarezi J.A."/>
            <person name="Labate C.A."/>
        </authorList>
    </citation>
    <scope>NUCLEOTIDE SEQUENCE</scope>
    <source>
        <strain evidence="5">MF-1</strain>
    </source>
</reference>
<gene>
    <name evidence="5" type="ORF">O181_004554</name>
</gene>
<dbReference type="InterPro" id="IPR016197">
    <property type="entry name" value="Chromo-like_dom_sf"/>
</dbReference>
<dbReference type="GO" id="GO:0005634">
    <property type="term" value="C:nucleus"/>
    <property type="evidence" value="ECO:0007669"/>
    <property type="project" value="UniProtKB-ARBA"/>
</dbReference>
<dbReference type="InterPro" id="IPR001584">
    <property type="entry name" value="Integrase_cat-core"/>
</dbReference>
<dbReference type="OrthoDB" id="2505288at2759"/>
<name>A0A9Q3BGF4_9BASI</name>
<dbReference type="PROSITE" id="PS50994">
    <property type="entry name" value="INTEGRASE"/>
    <property type="match status" value="1"/>
</dbReference>
<dbReference type="GO" id="GO:0015074">
    <property type="term" value="P:DNA integration"/>
    <property type="evidence" value="ECO:0007669"/>
    <property type="project" value="InterPro"/>
</dbReference>
<dbReference type="GO" id="GO:0006338">
    <property type="term" value="P:chromatin remodeling"/>
    <property type="evidence" value="ECO:0007669"/>
    <property type="project" value="UniProtKB-ARBA"/>
</dbReference>
<dbReference type="CDD" id="cd00024">
    <property type="entry name" value="CD_CSD"/>
    <property type="match status" value="1"/>
</dbReference>
<dbReference type="PANTHER" id="PTHR37984">
    <property type="entry name" value="PROTEIN CBG26694"/>
    <property type="match status" value="1"/>
</dbReference>
<keyword evidence="6" id="KW-1185">Reference proteome</keyword>
<protein>
    <submittedName>
        <fullName evidence="5">Uncharacterized protein</fullName>
    </submittedName>
</protein>
<organism evidence="5 6">
    <name type="scientific">Austropuccinia psidii MF-1</name>
    <dbReference type="NCBI Taxonomy" id="1389203"/>
    <lineage>
        <taxon>Eukaryota</taxon>
        <taxon>Fungi</taxon>
        <taxon>Dikarya</taxon>
        <taxon>Basidiomycota</taxon>
        <taxon>Pucciniomycotina</taxon>
        <taxon>Pucciniomycetes</taxon>
        <taxon>Pucciniales</taxon>
        <taxon>Sphaerophragmiaceae</taxon>
        <taxon>Austropuccinia</taxon>
    </lineage>
</organism>
<dbReference type="Gene3D" id="2.40.50.40">
    <property type="match status" value="1"/>
</dbReference>
<dbReference type="InterPro" id="IPR023780">
    <property type="entry name" value="Chromo_domain"/>
</dbReference>
<evidence type="ECO:0000313" key="6">
    <source>
        <dbReference type="Proteomes" id="UP000765509"/>
    </source>
</evidence>
<comment type="caution">
    <text evidence="5">The sequence shown here is derived from an EMBL/GenBank/DDBJ whole genome shotgun (WGS) entry which is preliminary data.</text>
</comment>
<evidence type="ECO:0000313" key="5">
    <source>
        <dbReference type="EMBL" id="MBW0464839.1"/>
    </source>
</evidence>
<evidence type="ECO:0000259" key="3">
    <source>
        <dbReference type="PROSITE" id="PS50013"/>
    </source>
</evidence>
<feature type="domain" description="Chromo" evidence="3">
    <location>
        <begin position="228"/>
        <end position="289"/>
    </location>
</feature>
<dbReference type="InterPro" id="IPR056924">
    <property type="entry name" value="SH3_Tf2-1"/>
</dbReference>
<keyword evidence="1" id="KW-0694">RNA-binding</keyword>
<dbReference type="Proteomes" id="UP000765509">
    <property type="component" value="Unassembled WGS sequence"/>
</dbReference>